<organism evidence="1 2">
    <name type="scientific">Chilo suppressalis</name>
    <name type="common">Asiatic rice borer moth</name>
    <dbReference type="NCBI Taxonomy" id="168631"/>
    <lineage>
        <taxon>Eukaryota</taxon>
        <taxon>Metazoa</taxon>
        <taxon>Ecdysozoa</taxon>
        <taxon>Arthropoda</taxon>
        <taxon>Hexapoda</taxon>
        <taxon>Insecta</taxon>
        <taxon>Pterygota</taxon>
        <taxon>Neoptera</taxon>
        <taxon>Endopterygota</taxon>
        <taxon>Lepidoptera</taxon>
        <taxon>Glossata</taxon>
        <taxon>Ditrysia</taxon>
        <taxon>Pyraloidea</taxon>
        <taxon>Crambidae</taxon>
        <taxon>Crambinae</taxon>
        <taxon>Chilo</taxon>
    </lineage>
</organism>
<dbReference type="EMBL" id="OU963897">
    <property type="protein sequence ID" value="CAH0405345.1"/>
    <property type="molecule type" value="Genomic_DNA"/>
</dbReference>
<proteinExistence type="predicted"/>
<accession>A0ABN8B779</accession>
<keyword evidence="2" id="KW-1185">Reference proteome</keyword>
<evidence type="ECO:0000313" key="1">
    <source>
        <dbReference type="EMBL" id="CAH0405345.1"/>
    </source>
</evidence>
<sequence>MSVVINYLLSLFIVITDNYIGKVTDLKIRMDEEIINFEPEPLYNPISVCKCLTDQDSSEAIIISDRKRRILTTVSRTENYLKERRIPELVRFILSKLLAERSNKPVLYMDKLINDCMLFRAGHGVAPVLYENKHLEAVVKSFDPGQRGWLSAGQTRRAFITLGLQPDEHLHERNPYDEVLNSLQKKQETELFDLLCAGIDFSESTDISKSNSSDT</sequence>
<name>A0ABN8B779_CHISP</name>
<dbReference type="Proteomes" id="UP001153292">
    <property type="component" value="Chromosome 4"/>
</dbReference>
<protein>
    <submittedName>
        <fullName evidence="1">Uncharacterized protein</fullName>
    </submittedName>
</protein>
<dbReference type="PANTHER" id="PTHR21847">
    <property type="entry name" value="EF-HAND CALCIUM-BINDING DOMAIN-CONTAINING PROTEIN 10"/>
    <property type="match status" value="1"/>
</dbReference>
<gene>
    <name evidence="1" type="ORF">CHILSU_LOCUS8707</name>
</gene>
<dbReference type="PANTHER" id="PTHR21847:SF1">
    <property type="entry name" value="EF-HAND CALCIUM-BINDING DOMAIN-CONTAINING PROTEIN 10"/>
    <property type="match status" value="1"/>
</dbReference>
<reference evidence="1" key="1">
    <citation type="submission" date="2021-12" db="EMBL/GenBank/DDBJ databases">
        <authorList>
            <person name="King R."/>
        </authorList>
    </citation>
    <scope>NUCLEOTIDE SEQUENCE</scope>
</reference>
<dbReference type="InterPro" id="IPR039879">
    <property type="entry name" value="EFC10"/>
</dbReference>
<evidence type="ECO:0000313" key="2">
    <source>
        <dbReference type="Proteomes" id="UP001153292"/>
    </source>
</evidence>